<name>A0A0F4Q441_9GAMM</name>
<sequence>MSANVHNKAIEQQLRQQCSLLAFAEPRPGDIWFANNHLERQPWQALLTRLNARAEKLSSAYLSVNSFLQLSWQPLYLSVACVEGLHCVPQLGVMQQQLHASGSIYGLSAVTYQYVDKCIDKQILRQQCHTQLLTLSQGWQQHIARYAGLSPGLAQRLLSDTLTSALLHAGGYGNEAYLHQAHQGWQQLFYPRFRQTIHYSQGQYHSSRMTCCLHYQLKAQEACQNCPIKCKAQQSA</sequence>
<dbReference type="InterPro" id="IPR024726">
    <property type="entry name" value="FhuF_C"/>
</dbReference>
<gene>
    <name evidence="2" type="ORF">TW72_00115</name>
</gene>
<evidence type="ECO:0000313" key="2">
    <source>
        <dbReference type="EMBL" id="KJZ02135.1"/>
    </source>
</evidence>
<dbReference type="AlphaFoldDB" id="A0A0F4Q441"/>
<dbReference type="EMBL" id="JXXZ01000001">
    <property type="protein sequence ID" value="KJZ02135.1"/>
    <property type="molecule type" value="Genomic_DNA"/>
</dbReference>
<dbReference type="GO" id="GO:0051537">
    <property type="term" value="F:2 iron, 2 sulfur cluster binding"/>
    <property type="evidence" value="ECO:0007669"/>
    <property type="project" value="InterPro"/>
</dbReference>
<evidence type="ECO:0000313" key="3">
    <source>
        <dbReference type="Proteomes" id="UP000033664"/>
    </source>
</evidence>
<proteinExistence type="predicted"/>
<organism evidence="2 3">
    <name type="scientific">Pseudoalteromonas ruthenica</name>
    <dbReference type="NCBI Taxonomy" id="151081"/>
    <lineage>
        <taxon>Bacteria</taxon>
        <taxon>Pseudomonadati</taxon>
        <taxon>Pseudomonadota</taxon>
        <taxon>Gammaproteobacteria</taxon>
        <taxon>Alteromonadales</taxon>
        <taxon>Pseudoalteromonadaceae</taxon>
        <taxon>Pseudoalteromonas</taxon>
    </lineage>
</organism>
<accession>A0A0F4Q441</accession>
<dbReference type="Proteomes" id="UP000033664">
    <property type="component" value="Unassembled WGS sequence"/>
</dbReference>
<dbReference type="eggNOG" id="ENOG5031JEK">
    <property type="taxonomic scope" value="Bacteria"/>
</dbReference>
<feature type="domain" description="Ferric siderophore reductase C-terminal" evidence="1">
    <location>
        <begin position="209"/>
        <end position="227"/>
    </location>
</feature>
<protein>
    <recommendedName>
        <fullName evidence="1">Ferric siderophore reductase C-terminal domain-containing protein</fullName>
    </recommendedName>
</protein>
<comment type="caution">
    <text evidence="2">The sequence shown here is derived from an EMBL/GenBank/DDBJ whole genome shotgun (WGS) entry which is preliminary data.</text>
</comment>
<reference evidence="2 3" key="1">
    <citation type="journal article" date="2015" name="BMC Genomics">
        <title>Genome mining reveals unlocked bioactive potential of marine Gram-negative bacteria.</title>
        <authorList>
            <person name="Machado H."/>
            <person name="Sonnenschein E.C."/>
            <person name="Melchiorsen J."/>
            <person name="Gram L."/>
        </authorList>
    </citation>
    <scope>NUCLEOTIDE SEQUENCE [LARGE SCALE GENOMIC DNA]</scope>
    <source>
        <strain evidence="2 3">S3137</strain>
    </source>
</reference>
<dbReference type="PATRIC" id="fig|151081.8.peg.1201"/>
<evidence type="ECO:0000259" key="1">
    <source>
        <dbReference type="Pfam" id="PF11575"/>
    </source>
</evidence>
<dbReference type="Pfam" id="PF11575">
    <property type="entry name" value="FhuF_C"/>
    <property type="match status" value="1"/>
</dbReference>
<keyword evidence="3" id="KW-1185">Reference proteome</keyword>